<sequence>MAKPQRSIWWAVGIALVGWIVLAYPIVLLGLLSLVVMTGSVDGTVTAPGIALGVMGMLGALAMLAFPLLLGLAIKARRRALWLPALLTGALTVAACIYLTVEWLIPLG</sequence>
<feature type="transmembrane region" description="Helical" evidence="1">
    <location>
        <begin position="7"/>
        <end position="37"/>
    </location>
</feature>
<dbReference type="EMBL" id="QJVC01000003">
    <property type="protein sequence ID" value="PYI39235.1"/>
    <property type="molecule type" value="Genomic_DNA"/>
</dbReference>
<reference evidence="2 3" key="1">
    <citation type="submission" date="2018-05" db="EMBL/GenBank/DDBJ databases">
        <title>Genetic diversity of glacier-inhabiting Cryobacterium bacteria in China and description of Cryobacterium mengkeensis sp. nov. and Arthrobacter glacialis sp. nov.</title>
        <authorList>
            <person name="Liu Q."/>
            <person name="Xin Y.-H."/>
        </authorList>
    </citation>
    <scope>NUCLEOTIDE SEQUENCE [LARGE SCALE GENOMIC DNA]</scope>
    <source>
        <strain evidence="2 3">B7</strain>
    </source>
</reference>
<gene>
    <name evidence="2" type="ORF">CVS30_04485</name>
</gene>
<protein>
    <submittedName>
        <fullName evidence="2">Uncharacterized protein</fullName>
    </submittedName>
</protein>
<comment type="caution">
    <text evidence="2">The sequence shown here is derived from an EMBL/GenBank/DDBJ whole genome shotgun (WGS) entry which is preliminary data.</text>
</comment>
<evidence type="ECO:0000313" key="2">
    <source>
        <dbReference type="EMBL" id="PYI39235.1"/>
    </source>
</evidence>
<keyword evidence="3" id="KW-1185">Reference proteome</keyword>
<evidence type="ECO:0000256" key="1">
    <source>
        <dbReference type="SAM" id="Phobius"/>
    </source>
</evidence>
<keyword evidence="1" id="KW-0472">Membrane</keyword>
<keyword evidence="1" id="KW-1133">Transmembrane helix</keyword>
<keyword evidence="1" id="KW-0812">Transmembrane</keyword>
<feature type="transmembrane region" description="Helical" evidence="1">
    <location>
        <begin position="81"/>
        <end position="101"/>
    </location>
</feature>
<dbReference type="AlphaFoldDB" id="A0A2V5IRS6"/>
<evidence type="ECO:0000313" key="3">
    <source>
        <dbReference type="Proteomes" id="UP000247980"/>
    </source>
</evidence>
<organism evidence="2 3">
    <name type="scientific">Arthrobacter psychrolactophilus</name>
    <dbReference type="NCBI Taxonomy" id="92442"/>
    <lineage>
        <taxon>Bacteria</taxon>
        <taxon>Bacillati</taxon>
        <taxon>Actinomycetota</taxon>
        <taxon>Actinomycetes</taxon>
        <taxon>Micrococcales</taxon>
        <taxon>Micrococcaceae</taxon>
        <taxon>Arthrobacter</taxon>
    </lineage>
</organism>
<accession>A0A2V5IRS6</accession>
<dbReference type="Proteomes" id="UP000247980">
    <property type="component" value="Unassembled WGS sequence"/>
</dbReference>
<proteinExistence type="predicted"/>
<name>A0A2V5IRS6_9MICC</name>
<feature type="transmembrane region" description="Helical" evidence="1">
    <location>
        <begin position="49"/>
        <end position="74"/>
    </location>
</feature>